<organism evidence="6 7">
    <name type="scientific">Romanomermis culicivorax</name>
    <name type="common">Nematode worm</name>
    <dbReference type="NCBI Taxonomy" id="13658"/>
    <lineage>
        <taxon>Eukaryota</taxon>
        <taxon>Metazoa</taxon>
        <taxon>Ecdysozoa</taxon>
        <taxon>Nematoda</taxon>
        <taxon>Enoplea</taxon>
        <taxon>Dorylaimia</taxon>
        <taxon>Mermithida</taxon>
        <taxon>Mermithoidea</taxon>
        <taxon>Mermithidae</taxon>
        <taxon>Romanomermis</taxon>
    </lineage>
</organism>
<feature type="compositionally biased region" description="Polar residues" evidence="4">
    <location>
        <begin position="33"/>
        <end position="55"/>
    </location>
</feature>
<dbReference type="SMART" id="SM00338">
    <property type="entry name" value="BRLZ"/>
    <property type="match status" value="1"/>
</dbReference>
<sequence>SIHFIYIFRNSNPICHPFLQLFCSETSPSSLGSVATTDGNKSAGSTSEEPSSGSIVSMPLSGGGVGSSSQKGLLLKLPDTLGSGSSGLPSASVETPDLSSLINQNIEFGLGFKILRSGSGPTNGRICGNFLMNLIENSPKSKDSEPESREVIKNGSPLIAVPQTADVLKTALELRENLDVGRQRCLGGGDMVRFSFGQSDVQSPGVLLKLHPFFNGGGDKSATLNFSLTELQSPSKDLLNVNYSTELMQNSLRITPTHWTMEQQRAHHHHHQHQSIQHTESTLARHSPSKIRRFDENRPNATIAAPLLSAAQCATPQPPPTCPARSPASDQAPSSFMYVPVKVGDQMVYVPMLGAAAAEETIHDDRDDAVNEPLLQQQPAASTTPAVSISRSGGQLGSSGRQSSTPLRIGQDYHQQFMEELHRKNSCGSIASPGLGPPEEEKRKESLERNKEAAWRYRKRKKEERWLLEEKSKTLQSENMELITQVSLLKSELARVNQLLNEHKNCPLMTSSTTVDYGGSPQCGKSAAHRGRSAVASSSSSAATPGSIVVPGADSETEDVKPVILAPTTVQLSGGSAHMPQHFGLVPSPFGAIVSHLTSNGAPVASTETSIFDNSHFDAR</sequence>
<feature type="region of interest" description="Disordered" evidence="4">
    <location>
        <begin position="426"/>
        <end position="451"/>
    </location>
</feature>
<keyword evidence="2" id="KW-0238">DNA-binding</keyword>
<feature type="domain" description="BZIP" evidence="5">
    <location>
        <begin position="440"/>
        <end position="503"/>
    </location>
</feature>
<dbReference type="PANTHER" id="PTHR23351:SF24">
    <property type="entry name" value="ACTIVATING TRANSCRIPTION FACTOR 3-RELATED"/>
    <property type="match status" value="1"/>
</dbReference>
<feature type="region of interest" description="Disordered" evidence="4">
    <location>
        <begin position="33"/>
        <end position="64"/>
    </location>
</feature>
<evidence type="ECO:0000313" key="6">
    <source>
        <dbReference type="Proteomes" id="UP000887565"/>
    </source>
</evidence>
<dbReference type="PANTHER" id="PTHR23351">
    <property type="entry name" value="FOS TRANSCRIPTION FACTOR-RELATED"/>
    <property type="match status" value="1"/>
</dbReference>
<accession>A0A915JSM4</accession>
<keyword evidence="1" id="KW-0805">Transcription regulation</keyword>
<dbReference type="InterPro" id="IPR000837">
    <property type="entry name" value="AP-1"/>
</dbReference>
<protein>
    <submittedName>
        <fullName evidence="7">BZIP domain-containing protein</fullName>
    </submittedName>
</protein>
<evidence type="ECO:0000313" key="7">
    <source>
        <dbReference type="WBParaSite" id="nRc.2.0.1.t29310-RA"/>
    </source>
</evidence>
<dbReference type="AlphaFoldDB" id="A0A915JSM4"/>
<dbReference type="PROSITE" id="PS50217">
    <property type="entry name" value="BZIP"/>
    <property type="match status" value="1"/>
</dbReference>
<feature type="region of interest" description="Disordered" evidence="4">
    <location>
        <begin position="265"/>
        <end position="284"/>
    </location>
</feature>
<evidence type="ECO:0000259" key="5">
    <source>
        <dbReference type="PROSITE" id="PS50217"/>
    </source>
</evidence>
<evidence type="ECO:0000256" key="1">
    <source>
        <dbReference type="ARBA" id="ARBA00023015"/>
    </source>
</evidence>
<dbReference type="GO" id="GO:0000978">
    <property type="term" value="F:RNA polymerase II cis-regulatory region sequence-specific DNA binding"/>
    <property type="evidence" value="ECO:0007669"/>
    <property type="project" value="TreeGrafter"/>
</dbReference>
<dbReference type="Pfam" id="PF00170">
    <property type="entry name" value="bZIP_1"/>
    <property type="match status" value="1"/>
</dbReference>
<dbReference type="WBParaSite" id="nRc.2.0.1.t29310-RA">
    <property type="protein sequence ID" value="nRc.2.0.1.t29310-RA"/>
    <property type="gene ID" value="nRc.2.0.1.g29310"/>
</dbReference>
<dbReference type="Proteomes" id="UP000887565">
    <property type="component" value="Unplaced"/>
</dbReference>
<dbReference type="InterPro" id="IPR004827">
    <property type="entry name" value="bZIP"/>
</dbReference>
<dbReference type="SUPFAM" id="SSF57959">
    <property type="entry name" value="Leucine zipper domain"/>
    <property type="match status" value="1"/>
</dbReference>
<feature type="compositionally biased region" description="Basic and acidic residues" evidence="4">
    <location>
        <begin position="439"/>
        <end position="451"/>
    </location>
</feature>
<dbReference type="GO" id="GO:0005634">
    <property type="term" value="C:nucleus"/>
    <property type="evidence" value="ECO:0007669"/>
    <property type="project" value="TreeGrafter"/>
</dbReference>
<dbReference type="CDD" id="cd14687">
    <property type="entry name" value="bZIP_ATF2"/>
    <property type="match status" value="1"/>
</dbReference>
<evidence type="ECO:0000256" key="4">
    <source>
        <dbReference type="SAM" id="MobiDB-lite"/>
    </source>
</evidence>
<feature type="compositionally biased region" description="Polar residues" evidence="4">
    <location>
        <begin position="376"/>
        <end position="387"/>
    </location>
</feature>
<feature type="compositionally biased region" description="Low complexity" evidence="4">
    <location>
        <begin position="388"/>
        <end position="404"/>
    </location>
</feature>
<proteinExistence type="predicted"/>
<evidence type="ECO:0000256" key="3">
    <source>
        <dbReference type="ARBA" id="ARBA00023163"/>
    </source>
</evidence>
<dbReference type="GO" id="GO:0000981">
    <property type="term" value="F:DNA-binding transcription factor activity, RNA polymerase II-specific"/>
    <property type="evidence" value="ECO:0007669"/>
    <property type="project" value="TreeGrafter"/>
</dbReference>
<dbReference type="InterPro" id="IPR046347">
    <property type="entry name" value="bZIP_sf"/>
</dbReference>
<keyword evidence="3" id="KW-0804">Transcription</keyword>
<dbReference type="Gene3D" id="1.20.5.170">
    <property type="match status" value="1"/>
</dbReference>
<name>A0A915JSM4_ROMCU</name>
<reference evidence="7" key="1">
    <citation type="submission" date="2022-11" db="UniProtKB">
        <authorList>
            <consortium name="WormBaseParasite"/>
        </authorList>
    </citation>
    <scope>IDENTIFICATION</scope>
</reference>
<feature type="region of interest" description="Disordered" evidence="4">
    <location>
        <begin position="376"/>
        <end position="406"/>
    </location>
</feature>
<keyword evidence="6" id="KW-1185">Reference proteome</keyword>
<evidence type="ECO:0000256" key="2">
    <source>
        <dbReference type="ARBA" id="ARBA00023125"/>
    </source>
</evidence>